<accession>A0A5C1QDL6</accession>
<name>A0A5C1QDL6_9SPIO</name>
<feature type="domain" description="LysM" evidence="1">
    <location>
        <begin position="61"/>
        <end position="106"/>
    </location>
</feature>
<dbReference type="AlphaFoldDB" id="A0A5C1QDL6"/>
<dbReference type="PANTHER" id="PTHR21666:SF285">
    <property type="entry name" value="M23 FAMILY METALLOPEPTIDASE"/>
    <property type="match status" value="1"/>
</dbReference>
<keyword evidence="3" id="KW-1185">Reference proteome</keyword>
<sequence>MVLKNKIFLILLTLINSITLFSYPEISTRNSDILFKQVVADIKENNKRILLRKKIVQPQFYKYIIKNGDTIFSIASRFNISYDSIATLNSLENKLFFPSLKFVYIPTCPGIYTEKIFKDSNIVEVNFNNKNIKLYPGRGFSATERLNFLVTPFKSPLNSPIITSEFGNRENPYTGNTEFHSGLDFRASIGTKVLSPYDGEINNIGYSEFYGNYLIIKHPNGYSSHYYHLNRVILKVGDKLKKGDLVATTGNSGKSTGPHLHFEIHLNEEPINPRLLLGEV</sequence>
<dbReference type="SUPFAM" id="SSF51261">
    <property type="entry name" value="Duplicated hybrid motif"/>
    <property type="match status" value="1"/>
</dbReference>
<dbReference type="InterPro" id="IPR016047">
    <property type="entry name" value="M23ase_b-sheet_dom"/>
</dbReference>
<reference evidence="2 3" key="1">
    <citation type="submission" date="2019-02" db="EMBL/GenBank/DDBJ databases">
        <authorList>
            <person name="Fomenkov A."/>
            <person name="Dubinina G."/>
            <person name="Grabovich M."/>
            <person name="Vincze T."/>
            <person name="Roberts R.J."/>
        </authorList>
    </citation>
    <scope>NUCLEOTIDE SEQUENCE [LARGE SCALE GENOMIC DNA]</scope>
    <source>
        <strain evidence="2 3">P</strain>
    </source>
</reference>
<organism evidence="2 3">
    <name type="scientific">Thiospirochaeta perfilievii</name>
    <dbReference type="NCBI Taxonomy" id="252967"/>
    <lineage>
        <taxon>Bacteria</taxon>
        <taxon>Pseudomonadati</taxon>
        <taxon>Spirochaetota</taxon>
        <taxon>Spirochaetia</taxon>
        <taxon>Spirochaetales</taxon>
        <taxon>Spirochaetaceae</taxon>
        <taxon>Thiospirochaeta</taxon>
    </lineage>
</organism>
<protein>
    <submittedName>
        <fullName evidence="2">LysM peptidoglycan-binding domain-containing protein</fullName>
    </submittedName>
</protein>
<dbReference type="PROSITE" id="PS51782">
    <property type="entry name" value="LYSM"/>
    <property type="match status" value="1"/>
</dbReference>
<dbReference type="EMBL" id="CP035807">
    <property type="protein sequence ID" value="QEN06163.1"/>
    <property type="molecule type" value="Genomic_DNA"/>
</dbReference>
<dbReference type="Proteomes" id="UP000323824">
    <property type="component" value="Chromosome"/>
</dbReference>
<dbReference type="Gene3D" id="3.10.350.10">
    <property type="entry name" value="LysM domain"/>
    <property type="match status" value="1"/>
</dbReference>
<dbReference type="Gene3D" id="2.70.70.10">
    <property type="entry name" value="Glucose Permease (Domain IIA)"/>
    <property type="match status" value="1"/>
</dbReference>
<dbReference type="Pfam" id="PF01551">
    <property type="entry name" value="Peptidase_M23"/>
    <property type="match status" value="1"/>
</dbReference>
<dbReference type="KEGG" id="sper:EW093_16200"/>
<evidence type="ECO:0000313" key="3">
    <source>
        <dbReference type="Proteomes" id="UP000323824"/>
    </source>
</evidence>
<proteinExistence type="predicted"/>
<dbReference type="InterPro" id="IPR050570">
    <property type="entry name" value="Cell_wall_metabolism_enzyme"/>
</dbReference>
<dbReference type="InterPro" id="IPR011055">
    <property type="entry name" value="Dup_hybrid_motif"/>
</dbReference>
<dbReference type="Pfam" id="PF01476">
    <property type="entry name" value="LysM"/>
    <property type="match status" value="1"/>
</dbReference>
<evidence type="ECO:0000313" key="2">
    <source>
        <dbReference type="EMBL" id="QEN06163.1"/>
    </source>
</evidence>
<dbReference type="PANTHER" id="PTHR21666">
    <property type="entry name" value="PEPTIDASE-RELATED"/>
    <property type="match status" value="1"/>
</dbReference>
<dbReference type="GO" id="GO:0004222">
    <property type="term" value="F:metalloendopeptidase activity"/>
    <property type="evidence" value="ECO:0007669"/>
    <property type="project" value="TreeGrafter"/>
</dbReference>
<dbReference type="OrthoDB" id="305469at2"/>
<dbReference type="SMART" id="SM00257">
    <property type="entry name" value="LysM"/>
    <property type="match status" value="1"/>
</dbReference>
<dbReference type="InterPro" id="IPR018392">
    <property type="entry name" value="LysM"/>
</dbReference>
<dbReference type="CDD" id="cd12797">
    <property type="entry name" value="M23_peptidase"/>
    <property type="match status" value="1"/>
</dbReference>
<gene>
    <name evidence="2" type="ORF">EW093_16200</name>
</gene>
<evidence type="ECO:0000259" key="1">
    <source>
        <dbReference type="PROSITE" id="PS51782"/>
    </source>
</evidence>
<dbReference type="RefSeq" id="WP_149569397.1">
    <property type="nucleotide sequence ID" value="NZ_CP035807.1"/>
</dbReference>
<dbReference type="CDD" id="cd00118">
    <property type="entry name" value="LysM"/>
    <property type="match status" value="1"/>
</dbReference>
<dbReference type="InterPro" id="IPR036779">
    <property type="entry name" value="LysM_dom_sf"/>
</dbReference>
<reference evidence="2 3" key="2">
    <citation type="submission" date="2019-09" db="EMBL/GenBank/DDBJ databases">
        <title>Complete Genome Sequence and Methylome Analysis of free living Spirochaetas.</title>
        <authorList>
            <person name="Leshcheva N."/>
            <person name="Mikheeva N."/>
        </authorList>
    </citation>
    <scope>NUCLEOTIDE SEQUENCE [LARGE SCALE GENOMIC DNA]</scope>
    <source>
        <strain evidence="2 3">P</strain>
    </source>
</reference>